<keyword evidence="2" id="KW-1185">Reference proteome</keyword>
<name>A0A6B0SJ95_9EURY</name>
<evidence type="ECO:0000313" key="2">
    <source>
        <dbReference type="Proteomes" id="UP000471521"/>
    </source>
</evidence>
<sequence>MTSTDCESRWPTPEPEQTRVLLLGTNHLDSPRVEGVLSAERQREFEELIARFADWAPDGVCVERSHRHQDHVDDIYCDYETGDRDYAEQTTFESPRMGLDDPEVTCQSEVVQVGFRLAERLGHDRVHAVDYMMDMAAHLDRDVDGEWLHAQVAAGSEKLPASLAPESHDPVEVWGDSAVTEFLACQNREQHLRANDRAQFTAAFGGPEERYVGSRLLTGWYERNLKITENLRLVAGKTDADRLLLVVGVGHVHILRHLLDNVPLLCPVSPLPVLEA</sequence>
<proteinExistence type="predicted"/>
<dbReference type="Proteomes" id="UP000471521">
    <property type="component" value="Unassembled WGS sequence"/>
</dbReference>
<dbReference type="OrthoDB" id="289926at2157"/>
<protein>
    <recommendedName>
        <fullName evidence="3">TraB family protein</fullName>
    </recommendedName>
</protein>
<gene>
    <name evidence="1" type="ORF">GRX66_14385</name>
</gene>
<evidence type="ECO:0008006" key="3">
    <source>
        <dbReference type="Google" id="ProtNLM"/>
    </source>
</evidence>
<dbReference type="EMBL" id="WUUU01000145">
    <property type="protein sequence ID" value="MXR21735.1"/>
    <property type="molecule type" value="Genomic_DNA"/>
</dbReference>
<dbReference type="RefSeq" id="WP_159527179.1">
    <property type="nucleotide sequence ID" value="NZ_WUUU01000145.1"/>
</dbReference>
<accession>A0A6B0SJ95</accession>
<comment type="caution">
    <text evidence="1">The sequence shown here is derived from an EMBL/GenBank/DDBJ whole genome shotgun (WGS) entry which is preliminary data.</text>
</comment>
<dbReference type="InterPro" id="IPR043749">
    <property type="entry name" value="DUF5694"/>
</dbReference>
<evidence type="ECO:0000313" key="1">
    <source>
        <dbReference type="EMBL" id="MXR21735.1"/>
    </source>
</evidence>
<dbReference type="AlphaFoldDB" id="A0A6B0SJ95"/>
<dbReference type="Pfam" id="PF18950">
    <property type="entry name" value="DUF5694"/>
    <property type="match status" value="1"/>
</dbReference>
<organism evidence="1 2">
    <name type="scientific">Halobacterium bonnevillei</name>
    <dbReference type="NCBI Taxonomy" id="2692200"/>
    <lineage>
        <taxon>Archaea</taxon>
        <taxon>Methanobacteriati</taxon>
        <taxon>Methanobacteriota</taxon>
        <taxon>Stenosarchaea group</taxon>
        <taxon>Halobacteria</taxon>
        <taxon>Halobacteriales</taxon>
        <taxon>Halobacteriaceae</taxon>
        <taxon>Halobacterium</taxon>
    </lineage>
</organism>
<reference evidence="1 2" key="1">
    <citation type="submission" date="2019-12" db="EMBL/GenBank/DDBJ databases">
        <title>Isolation and characterization of three novel carbon monoxide-oxidizing members of Halobacteria from salione crusts and soils.</title>
        <authorList>
            <person name="Myers M.R."/>
            <person name="King G.M."/>
        </authorList>
    </citation>
    <scope>NUCLEOTIDE SEQUENCE [LARGE SCALE GENOMIC DNA]</scope>
    <source>
        <strain evidence="1 2">PCN9</strain>
    </source>
</reference>